<comment type="caution">
    <text evidence="1">The sequence shown here is derived from an EMBL/GenBank/DDBJ whole genome shotgun (WGS) entry which is preliminary data.</text>
</comment>
<evidence type="ECO:0000313" key="2">
    <source>
        <dbReference type="Proteomes" id="UP000254939"/>
    </source>
</evidence>
<reference evidence="1 2" key="1">
    <citation type="submission" date="2017-03" db="EMBL/GenBank/DDBJ databases">
        <title>Genome analysis of Rhizobial strains effectives or ineffectives for nitrogen fixation isolated from bean seeds.</title>
        <authorList>
            <person name="Peralta H."/>
            <person name="Aguilar-Vera A."/>
            <person name="Mora Y."/>
            <person name="Vargas-Lagunas C."/>
            <person name="Girard L."/>
            <person name="Mora J."/>
        </authorList>
    </citation>
    <scope>NUCLEOTIDE SEQUENCE [LARGE SCALE GENOMIC DNA]</scope>
    <source>
        <strain evidence="1 2">CCGM3</strain>
    </source>
</reference>
<sequence length="327" mass="35228">MLSGFRRAQPELVELTEEQQALASALADEYDSLVDSGAAEDGDEAVLARLEEIQDALDALSRGRFRGPTETLAIAGAVVTPAYDGWPDVLAGLVRRGNEPERAEDVEMPRKPTGISATLVESLTAEKSSIVSRALASSPGLALAAVVHALALTVIYRFGCEHSCLQIVVRDAGPGCGDDTDPSWGGRLPDEPEALWAWCLSQSQDTLLALLAHVAALARALGIDMAKVFTPSVENYFSRISGAQIVMALCEAKGVPAAPSWSKMKRAELAALAARLSLSLNGTREQFSDLFRLLEAQRAKEFYFTVEEAEQDNEWPVRSWGMAARLN</sequence>
<protein>
    <submittedName>
        <fullName evidence="1">Uncharacterized protein</fullName>
    </submittedName>
</protein>
<dbReference type="OrthoDB" id="9813122at2"/>
<dbReference type="RefSeq" id="WP_114715655.1">
    <property type="nucleotide sequence ID" value="NZ_KZ857269.1"/>
</dbReference>
<gene>
    <name evidence="1" type="ORF">B5K06_31170</name>
</gene>
<accession>A0A370KF47</accession>
<dbReference type="Proteomes" id="UP000254939">
    <property type="component" value="Unassembled WGS sequence"/>
</dbReference>
<organism evidence="1 2">
    <name type="scientific">Rhizobium grahamii</name>
    <dbReference type="NCBI Taxonomy" id="1120045"/>
    <lineage>
        <taxon>Bacteria</taxon>
        <taxon>Pseudomonadati</taxon>
        <taxon>Pseudomonadota</taxon>
        <taxon>Alphaproteobacteria</taxon>
        <taxon>Hyphomicrobiales</taxon>
        <taxon>Rhizobiaceae</taxon>
        <taxon>Rhizobium/Agrobacterium group</taxon>
        <taxon>Rhizobium</taxon>
    </lineage>
</organism>
<dbReference type="EMBL" id="NAAC01000045">
    <property type="protein sequence ID" value="RDJ02957.1"/>
    <property type="molecule type" value="Genomic_DNA"/>
</dbReference>
<evidence type="ECO:0000313" key="1">
    <source>
        <dbReference type="EMBL" id="RDJ02957.1"/>
    </source>
</evidence>
<name>A0A370KF47_9HYPH</name>
<proteinExistence type="predicted"/>
<dbReference type="AlphaFoldDB" id="A0A370KF47"/>